<keyword evidence="4" id="KW-0547">Nucleotide-binding</keyword>
<protein>
    <submittedName>
        <fullName evidence="12">cGMP-dependent protein kinase</fullName>
    </submittedName>
</protein>
<accession>A0A1I8FAZ3</accession>
<dbReference type="PROSITE" id="PS00108">
    <property type="entry name" value="PROTEIN_KINASE_ST"/>
    <property type="match status" value="1"/>
</dbReference>
<evidence type="ECO:0000313" key="11">
    <source>
        <dbReference type="Proteomes" id="UP000095280"/>
    </source>
</evidence>
<dbReference type="PANTHER" id="PTHR24353">
    <property type="entry name" value="CYCLIC NUCLEOTIDE-DEPENDENT PROTEIN KINASE"/>
    <property type="match status" value="1"/>
</dbReference>
<dbReference type="PANTHER" id="PTHR24353:SF111">
    <property type="match status" value="1"/>
</dbReference>
<evidence type="ECO:0000256" key="8">
    <source>
        <dbReference type="SAM" id="MobiDB-lite"/>
    </source>
</evidence>
<dbReference type="InterPro" id="IPR000595">
    <property type="entry name" value="cNMP-bd_dom"/>
</dbReference>
<feature type="compositionally biased region" description="Basic residues" evidence="8">
    <location>
        <begin position="241"/>
        <end position="251"/>
    </location>
</feature>
<feature type="domain" description="Cyclic nucleotide-binding" evidence="10">
    <location>
        <begin position="155"/>
        <end position="226"/>
    </location>
</feature>
<dbReference type="Pfam" id="PF00027">
    <property type="entry name" value="cNMP_binding"/>
    <property type="match status" value="2"/>
</dbReference>
<dbReference type="InterPro" id="IPR008271">
    <property type="entry name" value="Ser/Thr_kinase_AS"/>
</dbReference>
<proteinExistence type="predicted"/>
<evidence type="ECO:0000313" key="12">
    <source>
        <dbReference type="WBParaSite" id="maker-unitig_27591-snap-gene-0.2-mRNA-1"/>
    </source>
</evidence>
<dbReference type="InterPro" id="IPR018488">
    <property type="entry name" value="cNMP-bd_CS"/>
</dbReference>
<dbReference type="PROSITE" id="PS50011">
    <property type="entry name" value="PROTEIN_KINASE_DOM"/>
    <property type="match status" value="1"/>
</dbReference>
<feature type="domain" description="Protein kinase" evidence="9">
    <location>
        <begin position="231"/>
        <end position="528"/>
    </location>
</feature>
<keyword evidence="3" id="KW-0808">Transferase</keyword>
<dbReference type="Proteomes" id="UP000095280">
    <property type="component" value="Unplaced"/>
</dbReference>
<keyword evidence="1" id="KW-0723">Serine/threonine-protein kinase</keyword>
<sequence length="528" mass="58899">MSSPDPQQPNENSSPKPDDSQEQQLAELTQQVGDLKSQVRVKDRRIAELLSQVDKYQSVFHSAGSPIRDGGARRRRGGGGGGGSGGGGTRRNRGVGISAEPQNELIVSQMSTGKIYHKSNGELALYDVKPCEKSQRTRDLIKRAILENATWKNAQISEIIDYMYPVSHKAHALIIKLGEVGSLVYVMEEGSAEVTNTKGDKINEIGPGTVFGELAILYNCKRTATVKGASWRDAQQTGRRAGGRPLRRRGVRHSDRARKGNTFYIIAKGNVRVTKKDSTSGDTVYIRNMGKGDWFGEKALNDEDVRTANIVVEDPNGVDCLVLNRESYKQLIGDLASFDRKYPDEQKQNRQQPQLFALKQMKKNHIDRKYLYMLMESCLGGELWTVLRDKGNFDDSTTRFYVGCVVEALHYLHRKGVVYRDLKPENLLLDSAGYCKLTDFGFAKQIGLSMKTWTFCGTPEYVPPEVILNKGHDLSADFWSLGILMFELLTGTPPFAASDPMKTYNIILRGIDAIDFPAPDHQECSESY</sequence>
<evidence type="ECO:0000256" key="6">
    <source>
        <dbReference type="ARBA" id="ARBA00022840"/>
    </source>
</evidence>
<evidence type="ECO:0000256" key="5">
    <source>
        <dbReference type="ARBA" id="ARBA00022777"/>
    </source>
</evidence>
<dbReference type="InterPro" id="IPR011009">
    <property type="entry name" value="Kinase-like_dom_sf"/>
</dbReference>
<dbReference type="SUPFAM" id="SSF51206">
    <property type="entry name" value="cAMP-binding domain-like"/>
    <property type="match status" value="2"/>
</dbReference>
<feature type="domain" description="Cyclic nucleotide-binding" evidence="10">
    <location>
        <begin position="260"/>
        <end position="349"/>
    </location>
</feature>
<dbReference type="GO" id="GO:0004692">
    <property type="term" value="F:cGMP-dependent protein kinase activity"/>
    <property type="evidence" value="ECO:0007669"/>
    <property type="project" value="InterPro"/>
</dbReference>
<dbReference type="InterPro" id="IPR000719">
    <property type="entry name" value="Prot_kinase_dom"/>
</dbReference>
<keyword evidence="2" id="KW-0140">cGMP</keyword>
<dbReference type="Gene3D" id="1.10.510.10">
    <property type="entry name" value="Transferase(Phosphotransferase) domain 1"/>
    <property type="match status" value="1"/>
</dbReference>
<name>A0A1I8FAZ3_9PLAT</name>
<evidence type="ECO:0000256" key="1">
    <source>
        <dbReference type="ARBA" id="ARBA00022527"/>
    </source>
</evidence>
<feature type="compositionally biased region" description="Polar residues" evidence="8">
    <location>
        <begin position="1"/>
        <end position="15"/>
    </location>
</feature>
<dbReference type="Gene3D" id="3.30.200.20">
    <property type="entry name" value="Phosphorylase Kinase, domain 1"/>
    <property type="match status" value="1"/>
</dbReference>
<dbReference type="Gene3D" id="2.60.120.10">
    <property type="entry name" value="Jelly Rolls"/>
    <property type="match status" value="2"/>
</dbReference>
<keyword evidence="7" id="KW-0142">cGMP-binding</keyword>
<evidence type="ECO:0000259" key="10">
    <source>
        <dbReference type="PROSITE" id="PS50042"/>
    </source>
</evidence>
<dbReference type="SMART" id="SM00220">
    <property type="entry name" value="S_TKc"/>
    <property type="match status" value="1"/>
</dbReference>
<reference evidence="12" key="1">
    <citation type="submission" date="2016-11" db="UniProtKB">
        <authorList>
            <consortium name="WormBaseParasite"/>
        </authorList>
    </citation>
    <scope>IDENTIFICATION</scope>
</reference>
<keyword evidence="5" id="KW-0418">Kinase</keyword>
<evidence type="ECO:0000256" key="7">
    <source>
        <dbReference type="ARBA" id="ARBA00022992"/>
    </source>
</evidence>
<feature type="compositionally biased region" description="Polar residues" evidence="8">
    <location>
        <begin position="22"/>
        <end position="32"/>
    </location>
</feature>
<dbReference type="InterPro" id="IPR018490">
    <property type="entry name" value="cNMP-bd_dom_sf"/>
</dbReference>
<dbReference type="PROSITE" id="PS50042">
    <property type="entry name" value="CNMP_BINDING_3"/>
    <property type="match status" value="2"/>
</dbReference>
<dbReference type="PROSITE" id="PS00889">
    <property type="entry name" value="CNMP_BINDING_2"/>
    <property type="match status" value="1"/>
</dbReference>
<dbReference type="GO" id="GO:0005524">
    <property type="term" value="F:ATP binding"/>
    <property type="evidence" value="ECO:0007669"/>
    <property type="project" value="UniProtKB-KW"/>
</dbReference>
<dbReference type="FunFam" id="1.10.510.10:FF:000551">
    <property type="entry name" value="Non-specific serine/threonine protein kinase"/>
    <property type="match status" value="1"/>
</dbReference>
<dbReference type="SMART" id="SM00100">
    <property type="entry name" value="cNMP"/>
    <property type="match status" value="1"/>
</dbReference>
<evidence type="ECO:0000256" key="3">
    <source>
        <dbReference type="ARBA" id="ARBA00022679"/>
    </source>
</evidence>
<dbReference type="PROSITE" id="PS00888">
    <property type="entry name" value="CNMP_BINDING_1"/>
    <property type="match status" value="1"/>
</dbReference>
<dbReference type="AlphaFoldDB" id="A0A1I8FAZ3"/>
<dbReference type="Pfam" id="PF00069">
    <property type="entry name" value="Pkinase"/>
    <property type="match status" value="1"/>
</dbReference>
<dbReference type="GO" id="GO:0030553">
    <property type="term" value="F:cGMP binding"/>
    <property type="evidence" value="ECO:0007669"/>
    <property type="project" value="UniProtKB-KW"/>
</dbReference>
<evidence type="ECO:0000256" key="4">
    <source>
        <dbReference type="ARBA" id="ARBA00022741"/>
    </source>
</evidence>
<dbReference type="WBParaSite" id="maker-unitig_27591-snap-gene-0.2-mRNA-1">
    <property type="protein sequence ID" value="maker-unitig_27591-snap-gene-0.2-mRNA-1"/>
    <property type="gene ID" value="maker-unitig_27591-snap-gene-0.2"/>
</dbReference>
<evidence type="ECO:0000256" key="2">
    <source>
        <dbReference type="ARBA" id="ARBA00022535"/>
    </source>
</evidence>
<dbReference type="CDD" id="cd00038">
    <property type="entry name" value="CAP_ED"/>
    <property type="match status" value="2"/>
</dbReference>
<evidence type="ECO:0000259" key="9">
    <source>
        <dbReference type="PROSITE" id="PS50011"/>
    </source>
</evidence>
<keyword evidence="6" id="KW-0067">ATP-binding</keyword>
<dbReference type="SUPFAM" id="SSF56112">
    <property type="entry name" value="Protein kinase-like (PK-like)"/>
    <property type="match status" value="1"/>
</dbReference>
<feature type="region of interest" description="Disordered" evidence="8">
    <location>
        <begin position="61"/>
        <end position="101"/>
    </location>
</feature>
<keyword evidence="11" id="KW-1185">Reference proteome</keyword>
<feature type="compositionally biased region" description="Gly residues" evidence="8">
    <location>
        <begin position="78"/>
        <end position="89"/>
    </location>
</feature>
<organism evidence="11 12">
    <name type="scientific">Macrostomum lignano</name>
    <dbReference type="NCBI Taxonomy" id="282301"/>
    <lineage>
        <taxon>Eukaryota</taxon>
        <taxon>Metazoa</taxon>
        <taxon>Spiralia</taxon>
        <taxon>Lophotrochozoa</taxon>
        <taxon>Platyhelminthes</taxon>
        <taxon>Rhabditophora</taxon>
        <taxon>Macrostomorpha</taxon>
        <taxon>Macrostomida</taxon>
        <taxon>Macrostomidae</taxon>
        <taxon>Macrostomum</taxon>
    </lineage>
</organism>
<dbReference type="InterPro" id="IPR014710">
    <property type="entry name" value="RmlC-like_jellyroll"/>
</dbReference>
<dbReference type="PRINTS" id="PR00104">
    <property type="entry name" value="CGMPKINASE"/>
</dbReference>
<feature type="region of interest" description="Disordered" evidence="8">
    <location>
        <begin position="231"/>
        <end position="253"/>
    </location>
</feature>
<feature type="region of interest" description="Disordered" evidence="8">
    <location>
        <begin position="1"/>
        <end position="37"/>
    </location>
</feature>
<dbReference type="InterPro" id="IPR002374">
    <property type="entry name" value="cGMP_dep_kinase"/>
</dbReference>